<feature type="domain" description="Carbohydrate kinase PfkB" evidence="13">
    <location>
        <begin position="8"/>
        <end position="297"/>
    </location>
</feature>
<evidence type="ECO:0000313" key="15">
    <source>
        <dbReference type="Proteomes" id="UP001165395"/>
    </source>
</evidence>
<evidence type="ECO:0000256" key="7">
    <source>
        <dbReference type="ARBA" id="ARBA00022777"/>
    </source>
</evidence>
<dbReference type="HAMAP" id="MF_01987">
    <property type="entry name" value="Ribokinase"/>
    <property type="match status" value="1"/>
</dbReference>
<keyword evidence="9 12" id="KW-0460">Magnesium</keyword>
<comment type="caution">
    <text evidence="12">Lacks conserved residue(s) required for the propagation of feature annotation.</text>
</comment>
<dbReference type="Pfam" id="PF00294">
    <property type="entry name" value="PfkB"/>
    <property type="match status" value="1"/>
</dbReference>
<gene>
    <name evidence="12 14" type="primary">rbsK</name>
    <name evidence="14" type="ORF">LIN78_06890</name>
</gene>
<comment type="activity regulation">
    <text evidence="12">Activated by a monovalent cation that binds near, but not in, the active site. The most likely occupant of the site in vivo is potassium. Ion binding induces a conformational change that may alter substrate affinity.</text>
</comment>
<evidence type="ECO:0000256" key="2">
    <source>
        <dbReference type="ARBA" id="ARBA00012035"/>
    </source>
</evidence>
<feature type="binding site" evidence="12">
    <location>
        <begin position="254"/>
        <end position="255"/>
    </location>
    <ligand>
        <name>ATP</name>
        <dbReference type="ChEBI" id="CHEBI:30616"/>
    </ligand>
</feature>
<feature type="active site" description="Proton acceptor" evidence="12">
    <location>
        <position position="255"/>
    </location>
</feature>
<feature type="binding site" evidence="12">
    <location>
        <position position="251"/>
    </location>
    <ligand>
        <name>K(+)</name>
        <dbReference type="ChEBI" id="CHEBI:29103"/>
    </ligand>
</feature>
<dbReference type="InterPro" id="IPR011877">
    <property type="entry name" value="Ribokinase"/>
</dbReference>
<feature type="binding site" evidence="12">
    <location>
        <position position="187"/>
    </location>
    <ligand>
        <name>ATP</name>
        <dbReference type="ChEBI" id="CHEBI:30616"/>
    </ligand>
</feature>
<name>A0ABS8D562_9NEIS</name>
<evidence type="ECO:0000256" key="6">
    <source>
        <dbReference type="ARBA" id="ARBA00022741"/>
    </source>
</evidence>
<dbReference type="SUPFAM" id="SSF53613">
    <property type="entry name" value="Ribokinase-like"/>
    <property type="match status" value="1"/>
</dbReference>
<dbReference type="InterPro" id="IPR029056">
    <property type="entry name" value="Ribokinase-like"/>
</dbReference>
<comment type="pathway">
    <text evidence="12">Carbohydrate metabolism; D-ribose degradation; D-ribose 5-phosphate from beta-D-ribopyranose: step 2/2.</text>
</comment>
<dbReference type="EC" id="2.7.1.15" evidence="2 12"/>
<dbReference type="GO" id="GO:0004747">
    <property type="term" value="F:ribokinase activity"/>
    <property type="evidence" value="ECO:0007669"/>
    <property type="project" value="UniProtKB-EC"/>
</dbReference>
<evidence type="ECO:0000256" key="10">
    <source>
        <dbReference type="ARBA" id="ARBA00022958"/>
    </source>
</evidence>
<keyword evidence="11 12" id="KW-0119">Carbohydrate metabolism</keyword>
<dbReference type="InterPro" id="IPR011611">
    <property type="entry name" value="PfkB_dom"/>
</dbReference>
<keyword evidence="12" id="KW-0963">Cytoplasm</keyword>
<keyword evidence="8 12" id="KW-0067">ATP-binding</keyword>
<evidence type="ECO:0000256" key="4">
    <source>
        <dbReference type="ARBA" id="ARBA00022679"/>
    </source>
</evidence>
<keyword evidence="15" id="KW-1185">Reference proteome</keyword>
<feature type="binding site" evidence="12">
    <location>
        <position position="294"/>
    </location>
    <ligand>
        <name>K(+)</name>
        <dbReference type="ChEBI" id="CHEBI:29103"/>
    </ligand>
</feature>
<feature type="binding site" evidence="12">
    <location>
        <begin position="43"/>
        <end position="47"/>
    </location>
    <ligand>
        <name>substrate</name>
    </ligand>
</feature>
<comment type="cofactor">
    <cofactor evidence="12">
        <name>Mg(2+)</name>
        <dbReference type="ChEBI" id="CHEBI:18420"/>
    </cofactor>
    <text evidence="12">Requires a divalent cation, most likely magnesium in vivo, as an electrophilic catalyst to aid phosphoryl group transfer. It is the chelate of the metal and the nucleotide that is the actual substrate.</text>
</comment>
<comment type="similarity">
    <text evidence="12">Belongs to the carbohydrate kinase PfkB family. Ribokinase subfamily.</text>
</comment>
<evidence type="ECO:0000256" key="8">
    <source>
        <dbReference type="ARBA" id="ARBA00022840"/>
    </source>
</evidence>
<dbReference type="InterPro" id="IPR002139">
    <property type="entry name" value="Ribo/fructo_kinase"/>
</dbReference>
<keyword evidence="5 12" id="KW-0479">Metal-binding</keyword>
<comment type="catalytic activity">
    <reaction evidence="12">
        <text>D-ribose + ATP = D-ribose 5-phosphate + ADP + H(+)</text>
        <dbReference type="Rhea" id="RHEA:13697"/>
        <dbReference type="ChEBI" id="CHEBI:15378"/>
        <dbReference type="ChEBI" id="CHEBI:30616"/>
        <dbReference type="ChEBI" id="CHEBI:47013"/>
        <dbReference type="ChEBI" id="CHEBI:78346"/>
        <dbReference type="ChEBI" id="CHEBI:456216"/>
        <dbReference type="EC" id="2.7.1.15"/>
    </reaction>
</comment>
<dbReference type="InterPro" id="IPR002173">
    <property type="entry name" value="Carboh/pur_kinase_PfkB_CS"/>
</dbReference>
<evidence type="ECO:0000256" key="11">
    <source>
        <dbReference type="ARBA" id="ARBA00023277"/>
    </source>
</evidence>
<dbReference type="PANTHER" id="PTHR10584:SF166">
    <property type="entry name" value="RIBOKINASE"/>
    <property type="match status" value="1"/>
</dbReference>
<evidence type="ECO:0000259" key="13">
    <source>
        <dbReference type="Pfam" id="PF00294"/>
    </source>
</evidence>
<feature type="binding site" evidence="12">
    <location>
        <position position="143"/>
    </location>
    <ligand>
        <name>substrate</name>
    </ligand>
</feature>
<feature type="binding site" evidence="12">
    <location>
        <position position="290"/>
    </location>
    <ligand>
        <name>K(+)</name>
        <dbReference type="ChEBI" id="CHEBI:29103"/>
    </ligand>
</feature>
<comment type="subcellular location">
    <subcellularLocation>
        <location evidence="12">Cytoplasm</location>
    </subcellularLocation>
</comment>
<proteinExistence type="inferred from homology"/>
<dbReference type="Gene3D" id="3.40.1190.20">
    <property type="match status" value="1"/>
</dbReference>
<dbReference type="NCBIfam" id="TIGR02152">
    <property type="entry name" value="D_ribokin_bact"/>
    <property type="match status" value="1"/>
</dbReference>
<feature type="binding site" evidence="12">
    <location>
        <position position="249"/>
    </location>
    <ligand>
        <name>K(+)</name>
        <dbReference type="ChEBI" id="CHEBI:29103"/>
    </ligand>
</feature>
<dbReference type="EMBL" id="JAJBZT010000003">
    <property type="protein sequence ID" value="MCB6183267.1"/>
    <property type="molecule type" value="Genomic_DNA"/>
</dbReference>
<dbReference type="Proteomes" id="UP001165395">
    <property type="component" value="Unassembled WGS sequence"/>
</dbReference>
<dbReference type="PANTHER" id="PTHR10584">
    <property type="entry name" value="SUGAR KINASE"/>
    <property type="match status" value="1"/>
</dbReference>
<comment type="caution">
    <text evidence="14">The sequence shown here is derived from an EMBL/GenBank/DDBJ whole genome shotgun (WGS) entry which is preliminary data.</text>
</comment>
<reference evidence="14" key="1">
    <citation type="submission" date="2021-10" db="EMBL/GenBank/DDBJ databases">
        <title>The complete genome sequence of Leeia sp. TBRC 13508.</title>
        <authorList>
            <person name="Charoenyingcharoen P."/>
            <person name="Yukphan P."/>
        </authorList>
    </citation>
    <scope>NUCLEOTIDE SEQUENCE</scope>
    <source>
        <strain evidence="14">TBRC 13508</strain>
    </source>
</reference>
<organism evidence="14 15">
    <name type="scientific">Leeia speluncae</name>
    <dbReference type="NCBI Taxonomy" id="2884804"/>
    <lineage>
        <taxon>Bacteria</taxon>
        <taxon>Pseudomonadati</taxon>
        <taxon>Pseudomonadota</taxon>
        <taxon>Betaproteobacteria</taxon>
        <taxon>Neisseriales</taxon>
        <taxon>Leeiaceae</taxon>
        <taxon>Leeia</taxon>
    </lineage>
</organism>
<feature type="binding site" evidence="12">
    <location>
        <begin position="223"/>
        <end position="228"/>
    </location>
    <ligand>
        <name>ATP</name>
        <dbReference type="ChEBI" id="CHEBI:30616"/>
    </ligand>
</feature>
<keyword evidence="4 12" id="KW-0808">Transferase</keyword>
<feature type="binding site" evidence="12">
    <location>
        <position position="285"/>
    </location>
    <ligand>
        <name>K(+)</name>
        <dbReference type="ChEBI" id="CHEBI:29103"/>
    </ligand>
</feature>
<evidence type="ECO:0000256" key="1">
    <source>
        <dbReference type="ARBA" id="ARBA00005380"/>
    </source>
</evidence>
<evidence type="ECO:0000256" key="3">
    <source>
        <dbReference type="ARBA" id="ARBA00016943"/>
    </source>
</evidence>
<feature type="binding site" evidence="12">
    <location>
        <position position="288"/>
    </location>
    <ligand>
        <name>K(+)</name>
        <dbReference type="ChEBI" id="CHEBI:29103"/>
    </ligand>
</feature>
<evidence type="ECO:0000313" key="14">
    <source>
        <dbReference type="EMBL" id="MCB6183267.1"/>
    </source>
</evidence>
<dbReference type="RefSeq" id="WP_227180244.1">
    <property type="nucleotide sequence ID" value="NZ_JAJBZT010000003.1"/>
</dbReference>
<feature type="binding site" evidence="12">
    <location>
        <position position="255"/>
    </location>
    <ligand>
        <name>substrate</name>
    </ligand>
</feature>
<evidence type="ECO:0000256" key="12">
    <source>
        <dbReference type="HAMAP-Rule" id="MF_01987"/>
    </source>
</evidence>
<comment type="subunit">
    <text evidence="12">Homodimer.</text>
</comment>
<keyword evidence="6 12" id="KW-0547">Nucleotide-binding</keyword>
<comment type="function">
    <text evidence="12">Catalyzes the phosphorylation of ribose at O-5 in a reaction requiring ATP and magnesium. The resulting D-ribose-5-phosphate can then be used either for sythesis of nucleotides, histidine, and tryptophan, or as a component of the pentose phosphate pathway.</text>
</comment>
<feature type="binding site" evidence="12">
    <location>
        <begin position="15"/>
        <end position="17"/>
    </location>
    <ligand>
        <name>substrate</name>
    </ligand>
</feature>
<dbReference type="CDD" id="cd01174">
    <property type="entry name" value="ribokinase"/>
    <property type="match status" value="1"/>
</dbReference>
<dbReference type="PROSITE" id="PS00583">
    <property type="entry name" value="PFKB_KINASES_1"/>
    <property type="match status" value="1"/>
</dbReference>
<dbReference type="PROSITE" id="PS00584">
    <property type="entry name" value="PFKB_KINASES_2"/>
    <property type="match status" value="1"/>
</dbReference>
<sequence>MQNSSAPILVIGSLNMDLVMRTPRVPAAGETLLGHDFATHHGGKGANQAFACARLGANVRMIGRVGKDDFGQSLINGLKEAGAETSAVQTVETATGIAIILVEDNGQNRILLSAGANGTFTPEDIDALEADIQAASLLILQFEIPIPAIIRILEIAKKVDTKVLVNPAPMAELPDWAWQAISYLIPNETEATELTGISVTDVESAHQAALKLQEQGIHQVMITLGSQGVYALGKEANGHFPAQKVTAVDTTAAGDTFIGGIATGLQEGMALTEAIAFGQAASAITVSRQGAQSSIPHRHEITLP</sequence>
<comment type="similarity">
    <text evidence="1">Belongs to the carbohydrate kinase pfkB family.</text>
</comment>
<keyword evidence="10 12" id="KW-0630">Potassium</keyword>
<protein>
    <recommendedName>
        <fullName evidence="3 12">Ribokinase</fullName>
        <shortName evidence="12">RK</shortName>
        <ecNumber evidence="2 12">2.7.1.15</ecNumber>
    </recommendedName>
</protein>
<evidence type="ECO:0000256" key="5">
    <source>
        <dbReference type="ARBA" id="ARBA00022723"/>
    </source>
</evidence>
<dbReference type="PRINTS" id="PR00990">
    <property type="entry name" value="RIBOKINASE"/>
</dbReference>
<keyword evidence="7 12" id="KW-0418">Kinase</keyword>
<evidence type="ECO:0000256" key="9">
    <source>
        <dbReference type="ARBA" id="ARBA00022842"/>
    </source>
</evidence>
<accession>A0ABS8D562</accession>